<dbReference type="FunFam" id="3.30.160.60:FF:000018">
    <property type="entry name" value="Krueppel-like factor 15"/>
    <property type="match status" value="1"/>
</dbReference>
<dbReference type="Gene3D" id="3.30.160.60">
    <property type="entry name" value="Classic Zinc Finger"/>
    <property type="match status" value="3"/>
</dbReference>
<evidence type="ECO:0000256" key="8">
    <source>
        <dbReference type="SAM" id="MobiDB-lite"/>
    </source>
</evidence>
<dbReference type="SUPFAM" id="SSF57667">
    <property type="entry name" value="beta-beta-alpha zinc fingers"/>
    <property type="match status" value="1"/>
</dbReference>
<dbReference type="GO" id="GO:0000981">
    <property type="term" value="F:DNA-binding transcription factor activity, RNA polymerase II-specific"/>
    <property type="evidence" value="ECO:0007669"/>
    <property type="project" value="TreeGrafter"/>
</dbReference>
<dbReference type="PANTHER" id="PTHR23235:SF165">
    <property type="entry name" value="TRANSCRIPTION FACTOR BTD"/>
    <property type="match status" value="1"/>
</dbReference>
<feature type="compositionally biased region" description="Low complexity" evidence="8">
    <location>
        <begin position="153"/>
        <end position="176"/>
    </location>
</feature>
<dbReference type="PROSITE" id="PS50157">
    <property type="entry name" value="ZINC_FINGER_C2H2_2"/>
    <property type="match status" value="3"/>
</dbReference>
<dbReference type="GO" id="GO:0005634">
    <property type="term" value="C:nucleus"/>
    <property type="evidence" value="ECO:0007669"/>
    <property type="project" value="UniProtKB-SubCell"/>
</dbReference>
<keyword evidence="4 7" id="KW-0863">Zinc-finger</keyword>
<dbReference type="Proteomes" id="UP000095287">
    <property type="component" value="Unplaced"/>
</dbReference>
<dbReference type="WBParaSite" id="L893_g2044.t1">
    <property type="protein sequence ID" value="L893_g2044.t1"/>
    <property type="gene ID" value="L893_g2044"/>
</dbReference>
<accession>A0A1I7YWF2</accession>
<dbReference type="GO" id="GO:0000978">
    <property type="term" value="F:RNA polymerase II cis-regulatory region sequence-specific DNA binding"/>
    <property type="evidence" value="ECO:0007669"/>
    <property type="project" value="TreeGrafter"/>
</dbReference>
<feature type="region of interest" description="Disordered" evidence="8">
    <location>
        <begin position="142"/>
        <end position="188"/>
    </location>
</feature>
<evidence type="ECO:0000313" key="11">
    <source>
        <dbReference type="WBParaSite" id="L893_g2044.t1"/>
    </source>
</evidence>
<dbReference type="AlphaFoldDB" id="A0A1I7YWF2"/>
<feature type="domain" description="C2H2-type" evidence="9">
    <location>
        <begin position="332"/>
        <end position="361"/>
    </location>
</feature>
<feature type="domain" description="C2H2-type" evidence="9">
    <location>
        <begin position="304"/>
        <end position="331"/>
    </location>
</feature>
<comment type="subcellular location">
    <subcellularLocation>
        <location evidence="1">Nucleus</location>
    </subcellularLocation>
</comment>
<dbReference type="PANTHER" id="PTHR23235">
    <property type="entry name" value="KRUEPPEL-LIKE TRANSCRIPTION FACTOR"/>
    <property type="match status" value="1"/>
</dbReference>
<evidence type="ECO:0000256" key="6">
    <source>
        <dbReference type="ARBA" id="ARBA00023242"/>
    </source>
</evidence>
<protein>
    <submittedName>
        <fullName evidence="11">Transcription factor Sp4</fullName>
    </submittedName>
</protein>
<evidence type="ECO:0000313" key="10">
    <source>
        <dbReference type="Proteomes" id="UP000095287"/>
    </source>
</evidence>
<reference evidence="11" key="1">
    <citation type="submission" date="2016-11" db="UniProtKB">
        <authorList>
            <consortium name="WormBaseParasite"/>
        </authorList>
    </citation>
    <scope>IDENTIFICATION</scope>
</reference>
<feature type="compositionally biased region" description="Polar residues" evidence="8">
    <location>
        <begin position="386"/>
        <end position="408"/>
    </location>
</feature>
<dbReference type="InterPro" id="IPR013087">
    <property type="entry name" value="Znf_C2H2_type"/>
</dbReference>
<dbReference type="InterPro" id="IPR036236">
    <property type="entry name" value="Znf_C2H2_sf"/>
</dbReference>
<dbReference type="SMART" id="SM00355">
    <property type="entry name" value="ZnF_C2H2"/>
    <property type="match status" value="3"/>
</dbReference>
<dbReference type="GO" id="GO:0008270">
    <property type="term" value="F:zinc ion binding"/>
    <property type="evidence" value="ECO:0007669"/>
    <property type="project" value="UniProtKB-KW"/>
</dbReference>
<evidence type="ECO:0000256" key="5">
    <source>
        <dbReference type="ARBA" id="ARBA00022833"/>
    </source>
</evidence>
<feature type="region of interest" description="Disordered" evidence="8">
    <location>
        <begin position="375"/>
        <end position="408"/>
    </location>
</feature>
<evidence type="ECO:0000256" key="7">
    <source>
        <dbReference type="PROSITE-ProRule" id="PRU00042"/>
    </source>
</evidence>
<keyword evidence="10" id="KW-1185">Reference proteome</keyword>
<proteinExistence type="predicted"/>
<keyword evidence="2" id="KW-0479">Metal-binding</keyword>
<evidence type="ECO:0000259" key="9">
    <source>
        <dbReference type="PROSITE" id="PS50157"/>
    </source>
</evidence>
<evidence type="ECO:0000256" key="1">
    <source>
        <dbReference type="ARBA" id="ARBA00004123"/>
    </source>
</evidence>
<dbReference type="PROSITE" id="PS00028">
    <property type="entry name" value="ZINC_FINGER_C2H2_1"/>
    <property type="match status" value="3"/>
</dbReference>
<keyword evidence="6" id="KW-0539">Nucleus</keyword>
<sequence length="408" mass="44886">MADSPMILPKPPETPASVAQPQQIQVIPQTSGAQGQYQLILPQGTSAGGQQLILIPSGAQTINGNAIPATATSATPLYLIRQPDGTTTHASAHQQIAFIQFPVSNVAAPSSSHGETQVMESGKQMTSLNNVQLITQQPTVKVEPQMEQHHIHQQGPRTLQQQPQQVPLQQPMTPQQPQQPPPNQQQQQQFNNALPKMNGAGQQKITLGNLHFLQDPNDPQKWIITNENTQTTPITPVTMSNHNAAPQQVAPQQMMTPNQQASSDYNAGMDSGGFKKTPKRSACTCPNCQNSANTPRMADKPRLHICHLCNKTYGKTSHLRAHLRGHAGNKPFVCDWPMCTKKFTRSDELQRHRRTHTGEKRFTCSQCAKKFMRSDHLSKHEKTHANSRGSAVLRNNSDVSSPMLSRAL</sequence>
<feature type="compositionally biased region" description="Basic and acidic residues" evidence="8">
    <location>
        <begin position="375"/>
        <end position="384"/>
    </location>
</feature>
<dbReference type="FunFam" id="3.30.160.60:FF:001110">
    <property type="entry name" value="Krueppel factor 13"/>
    <property type="match status" value="1"/>
</dbReference>
<keyword evidence="5" id="KW-0862">Zinc</keyword>
<evidence type="ECO:0000256" key="4">
    <source>
        <dbReference type="ARBA" id="ARBA00022771"/>
    </source>
</evidence>
<evidence type="ECO:0000256" key="3">
    <source>
        <dbReference type="ARBA" id="ARBA00022737"/>
    </source>
</evidence>
<dbReference type="Pfam" id="PF00096">
    <property type="entry name" value="zf-C2H2"/>
    <property type="match status" value="2"/>
</dbReference>
<feature type="domain" description="C2H2-type" evidence="9">
    <location>
        <begin position="362"/>
        <end position="389"/>
    </location>
</feature>
<evidence type="ECO:0000256" key="2">
    <source>
        <dbReference type="ARBA" id="ARBA00022723"/>
    </source>
</evidence>
<keyword evidence="3" id="KW-0677">Repeat</keyword>
<organism evidence="10 11">
    <name type="scientific">Steinernema glaseri</name>
    <dbReference type="NCBI Taxonomy" id="37863"/>
    <lineage>
        <taxon>Eukaryota</taxon>
        <taxon>Metazoa</taxon>
        <taxon>Ecdysozoa</taxon>
        <taxon>Nematoda</taxon>
        <taxon>Chromadorea</taxon>
        <taxon>Rhabditida</taxon>
        <taxon>Tylenchina</taxon>
        <taxon>Panagrolaimomorpha</taxon>
        <taxon>Strongyloidoidea</taxon>
        <taxon>Steinernematidae</taxon>
        <taxon>Steinernema</taxon>
    </lineage>
</organism>
<name>A0A1I7YWF2_9BILA</name>